<feature type="transmembrane region" description="Helical" evidence="1">
    <location>
        <begin position="12"/>
        <end position="33"/>
    </location>
</feature>
<evidence type="ECO:0000313" key="2">
    <source>
        <dbReference type="EMBL" id="MCM2678588.1"/>
    </source>
</evidence>
<organism evidence="2 3">
    <name type="scientific">Echinimonas agarilytica</name>
    <dbReference type="NCBI Taxonomy" id="1215918"/>
    <lineage>
        <taxon>Bacteria</taxon>
        <taxon>Pseudomonadati</taxon>
        <taxon>Pseudomonadota</taxon>
        <taxon>Gammaproteobacteria</taxon>
        <taxon>Alteromonadales</taxon>
        <taxon>Echinimonadaceae</taxon>
        <taxon>Echinimonas</taxon>
    </lineage>
</organism>
<reference evidence="2 3" key="1">
    <citation type="journal article" date="2013" name="Antonie Van Leeuwenhoek">
        <title>Echinimonas agarilytica gen. nov., sp. nov., a new gammaproteobacterium isolated from the sea urchin Strongylocentrotus intermedius.</title>
        <authorList>
            <person name="Nedashkovskaya O.I."/>
            <person name="Stenkova A.M."/>
            <person name="Zhukova N.V."/>
            <person name="Van Trappen S."/>
            <person name="Lee J.S."/>
            <person name="Kim S.B."/>
        </authorList>
    </citation>
    <scope>NUCLEOTIDE SEQUENCE [LARGE SCALE GENOMIC DNA]</scope>
    <source>
        <strain evidence="2 3">KMM 6351</strain>
    </source>
</reference>
<proteinExistence type="predicted"/>
<protein>
    <recommendedName>
        <fullName evidence="4">MSHA pilin protein MshC</fullName>
    </recommendedName>
</protein>
<dbReference type="InterPro" id="IPR045584">
    <property type="entry name" value="Pilin-like"/>
</dbReference>
<dbReference type="AlphaFoldDB" id="A0AA41W4I4"/>
<dbReference type="EMBL" id="JAMQGP010000001">
    <property type="protein sequence ID" value="MCM2678588.1"/>
    <property type="molecule type" value="Genomic_DNA"/>
</dbReference>
<comment type="caution">
    <text evidence="2">The sequence shown here is derived from an EMBL/GenBank/DDBJ whole genome shotgun (WGS) entry which is preliminary data.</text>
</comment>
<keyword evidence="1" id="KW-1133">Transmembrane helix</keyword>
<dbReference type="RefSeq" id="WP_251259951.1">
    <property type="nucleotide sequence ID" value="NZ_JAMQGP010000001.1"/>
</dbReference>
<sequence length="150" mass="16325">MRHAFKQRQSSGFTVIELVVIIIILGIISITVIPRFMSSQGFAEVAMRDELVERLRSVQLSAMSSVSGECHMLVVTPSFFGVSQRDTGSCPSTYLDNVTSFVSVTSSLKNISFDRLGRPQDDCAGGCDVIITGSTTESLRIESEGFIHAL</sequence>
<name>A0AA41W4I4_9GAMM</name>
<keyword evidence="1" id="KW-0472">Membrane</keyword>
<dbReference type="SUPFAM" id="SSF54523">
    <property type="entry name" value="Pili subunits"/>
    <property type="match status" value="1"/>
</dbReference>
<evidence type="ECO:0008006" key="4">
    <source>
        <dbReference type="Google" id="ProtNLM"/>
    </source>
</evidence>
<gene>
    <name evidence="2" type="ORF">NAF29_02745</name>
</gene>
<dbReference type="Proteomes" id="UP001165393">
    <property type="component" value="Unassembled WGS sequence"/>
</dbReference>
<accession>A0AA41W4I4</accession>
<keyword evidence="1" id="KW-0812">Transmembrane</keyword>
<dbReference type="Gene3D" id="3.30.700.10">
    <property type="entry name" value="Glycoprotein, Type 4 Pilin"/>
    <property type="match status" value="1"/>
</dbReference>
<evidence type="ECO:0000313" key="3">
    <source>
        <dbReference type="Proteomes" id="UP001165393"/>
    </source>
</evidence>
<keyword evidence="3" id="KW-1185">Reference proteome</keyword>
<evidence type="ECO:0000256" key="1">
    <source>
        <dbReference type="SAM" id="Phobius"/>
    </source>
</evidence>